<evidence type="ECO:0000313" key="2">
    <source>
        <dbReference type="Proteomes" id="UP000031443"/>
    </source>
</evidence>
<dbReference type="EMBL" id="KB603100">
    <property type="protein sequence ID" value="EMP24214.1"/>
    <property type="molecule type" value="Genomic_DNA"/>
</dbReference>
<gene>
    <name evidence="1" type="ORF">UY3_18851</name>
</gene>
<protein>
    <submittedName>
        <fullName evidence="1">Uncharacterized protein</fullName>
    </submittedName>
</protein>
<reference evidence="2" key="1">
    <citation type="journal article" date="2013" name="Nat. Genet.">
        <title>The draft genomes of soft-shell turtle and green sea turtle yield insights into the development and evolution of the turtle-specific body plan.</title>
        <authorList>
            <person name="Wang Z."/>
            <person name="Pascual-Anaya J."/>
            <person name="Zadissa A."/>
            <person name="Li W."/>
            <person name="Niimura Y."/>
            <person name="Huang Z."/>
            <person name="Li C."/>
            <person name="White S."/>
            <person name="Xiong Z."/>
            <person name="Fang D."/>
            <person name="Wang B."/>
            <person name="Ming Y."/>
            <person name="Chen Y."/>
            <person name="Zheng Y."/>
            <person name="Kuraku S."/>
            <person name="Pignatelli M."/>
            <person name="Herrero J."/>
            <person name="Beal K."/>
            <person name="Nozawa M."/>
            <person name="Li Q."/>
            <person name="Wang J."/>
            <person name="Zhang H."/>
            <person name="Yu L."/>
            <person name="Shigenobu S."/>
            <person name="Wang J."/>
            <person name="Liu J."/>
            <person name="Flicek P."/>
            <person name="Searle S."/>
            <person name="Wang J."/>
            <person name="Kuratani S."/>
            <person name="Yin Y."/>
            <person name="Aken B."/>
            <person name="Zhang G."/>
            <person name="Irie N."/>
        </authorList>
    </citation>
    <scope>NUCLEOTIDE SEQUENCE [LARGE SCALE GENOMIC DNA]</scope>
</reference>
<organism evidence="1 2">
    <name type="scientific">Chelonia mydas</name>
    <name type="common">Green sea-turtle</name>
    <name type="synonym">Chelonia agassizi</name>
    <dbReference type="NCBI Taxonomy" id="8469"/>
    <lineage>
        <taxon>Eukaryota</taxon>
        <taxon>Metazoa</taxon>
        <taxon>Chordata</taxon>
        <taxon>Craniata</taxon>
        <taxon>Vertebrata</taxon>
        <taxon>Euteleostomi</taxon>
        <taxon>Archelosauria</taxon>
        <taxon>Testudinata</taxon>
        <taxon>Testudines</taxon>
        <taxon>Cryptodira</taxon>
        <taxon>Durocryptodira</taxon>
        <taxon>Americhelydia</taxon>
        <taxon>Chelonioidea</taxon>
        <taxon>Cheloniidae</taxon>
        <taxon>Chelonia</taxon>
    </lineage>
</organism>
<dbReference type="AlphaFoldDB" id="M7AIM8"/>
<name>M7AIM8_CHEMY</name>
<accession>M7AIM8</accession>
<evidence type="ECO:0000313" key="1">
    <source>
        <dbReference type="EMBL" id="EMP24214.1"/>
    </source>
</evidence>
<keyword evidence="2" id="KW-1185">Reference proteome</keyword>
<sequence>MYRYGSYGLEIGSSQTLGLDPVLMGSPGMVLDLLGPRAEASAPPLGAEAKARGLQAPCLALKPLGFGFATHPTPRTVQQQLAAINSGTSDVANISEAEQALAKEKDLQNIPCTAQSYVDQP</sequence>
<dbReference type="Proteomes" id="UP000031443">
    <property type="component" value="Unassembled WGS sequence"/>
</dbReference>
<proteinExistence type="predicted"/>